<dbReference type="Pfam" id="PF04892">
    <property type="entry name" value="VanZ"/>
    <property type="match status" value="1"/>
</dbReference>
<proteinExistence type="predicted"/>
<name>A0A3L9DJZ2_9STRE</name>
<keyword evidence="1" id="KW-1133">Transmembrane helix</keyword>
<dbReference type="Proteomes" id="UP000279194">
    <property type="component" value="Unassembled WGS sequence"/>
</dbReference>
<dbReference type="EMBL" id="RCVM01000026">
    <property type="protein sequence ID" value="RLY01551.1"/>
    <property type="molecule type" value="Genomic_DNA"/>
</dbReference>
<evidence type="ECO:0000256" key="1">
    <source>
        <dbReference type="SAM" id="Phobius"/>
    </source>
</evidence>
<sequence length="196" mass="22440">MKKLGLLLLDTLLFLSLWFIGYKIFTRYFYWYATRLFAQGNLPIPEILITPFVVTLIVTCLFLLLRPLYSRELRQSALILIYTVYALALLFGLFGKNVGLKGFNLSIATSLQDLYYDKITVFLNAIMFIPLGLLFKPSLKNSLLFLGFILCVEFSQYYFALGYFDIGDLIINSMSFLVGNLIGTSTLGRYVKSHIQ</sequence>
<comment type="caution">
    <text evidence="3">The sequence shown here is derived from an EMBL/GenBank/DDBJ whole genome shotgun (WGS) entry which is preliminary data.</text>
</comment>
<organism evidence="3 4">
    <name type="scientific">Streptococcus hillyeri</name>
    <dbReference type="NCBI Taxonomy" id="2282420"/>
    <lineage>
        <taxon>Bacteria</taxon>
        <taxon>Bacillati</taxon>
        <taxon>Bacillota</taxon>
        <taxon>Bacilli</taxon>
        <taxon>Lactobacillales</taxon>
        <taxon>Streptococcaceae</taxon>
        <taxon>Streptococcus</taxon>
    </lineage>
</organism>
<dbReference type="OrthoDB" id="4822551at2"/>
<keyword evidence="1" id="KW-0812">Transmembrane</keyword>
<evidence type="ECO:0000313" key="3">
    <source>
        <dbReference type="EMBL" id="RLY01551.1"/>
    </source>
</evidence>
<dbReference type="RefSeq" id="WP_121836318.1">
    <property type="nucleotide sequence ID" value="NZ_CP163513.1"/>
</dbReference>
<reference evidence="3 4" key="1">
    <citation type="submission" date="2018-10" db="EMBL/GenBank/DDBJ databases">
        <title>Streptococcus hillyeri sp. nov., isolated from equine tracheal sample.</title>
        <authorList>
            <person name="Macfadyen A.C."/>
            <person name="Waller A."/>
            <person name="Paterson G.K."/>
        </authorList>
    </citation>
    <scope>NUCLEOTIDE SEQUENCE [LARGE SCALE GENOMIC DNA]</scope>
    <source>
        <strain evidence="3 4">28462</strain>
    </source>
</reference>
<evidence type="ECO:0000313" key="4">
    <source>
        <dbReference type="Proteomes" id="UP000279194"/>
    </source>
</evidence>
<feature type="transmembrane region" description="Helical" evidence="1">
    <location>
        <begin position="115"/>
        <end position="135"/>
    </location>
</feature>
<accession>A0A3L9DJZ2</accession>
<feature type="transmembrane region" description="Helical" evidence="1">
    <location>
        <begin position="142"/>
        <end position="164"/>
    </location>
</feature>
<gene>
    <name evidence="3" type="ORF">EAF07_09495</name>
</gene>
<keyword evidence="1" id="KW-0472">Membrane</keyword>
<feature type="transmembrane region" description="Helical" evidence="1">
    <location>
        <begin position="47"/>
        <end position="65"/>
    </location>
</feature>
<feature type="transmembrane region" description="Helical" evidence="1">
    <location>
        <begin position="170"/>
        <end position="191"/>
    </location>
</feature>
<feature type="domain" description="VanZ-like" evidence="2">
    <location>
        <begin position="103"/>
        <end position="182"/>
    </location>
</feature>
<dbReference type="InterPro" id="IPR006976">
    <property type="entry name" value="VanZ-like"/>
</dbReference>
<protein>
    <submittedName>
        <fullName evidence="3">VanZ family protein</fullName>
    </submittedName>
</protein>
<evidence type="ECO:0000259" key="2">
    <source>
        <dbReference type="Pfam" id="PF04892"/>
    </source>
</evidence>
<dbReference type="AlphaFoldDB" id="A0A3L9DJZ2"/>
<feature type="transmembrane region" description="Helical" evidence="1">
    <location>
        <begin position="77"/>
        <end position="95"/>
    </location>
</feature>
<keyword evidence="4" id="KW-1185">Reference proteome</keyword>